<dbReference type="InterPro" id="IPR004089">
    <property type="entry name" value="MCPsignal_dom"/>
</dbReference>
<evidence type="ECO:0000313" key="8">
    <source>
        <dbReference type="EMBL" id="EIM57715.1"/>
    </source>
</evidence>
<feature type="transmembrane region" description="Helical" evidence="5">
    <location>
        <begin position="35"/>
        <end position="59"/>
    </location>
</feature>
<dbReference type="HOGENOM" id="CLU_000445_107_12_9"/>
<feature type="domain" description="HAMP" evidence="7">
    <location>
        <begin position="356"/>
        <end position="410"/>
    </location>
</feature>
<dbReference type="AlphaFoldDB" id="I5AV92"/>
<reference evidence="8 9" key="1">
    <citation type="submission" date="2010-08" db="EMBL/GenBank/DDBJ databases">
        <authorList>
            <consortium name="US DOE Joint Genome Institute (JGI-PGF)"/>
            <person name="Lucas S."/>
            <person name="Copeland A."/>
            <person name="Lapidus A."/>
            <person name="Cheng J.-F."/>
            <person name="Bruce D."/>
            <person name="Goodwin L."/>
            <person name="Pitluck S."/>
            <person name="Land M.L."/>
            <person name="Hauser L."/>
            <person name="Chang Y.-J."/>
            <person name="Anderson I.J."/>
            <person name="Johnson E."/>
            <person name="Mulhopadhyay B."/>
            <person name="Kyrpides N."/>
            <person name="Woyke T.J."/>
        </authorList>
    </citation>
    <scope>NUCLEOTIDE SEQUENCE [LARGE SCALE GENOMIC DNA]</scope>
    <source>
        <strain evidence="8 9">6</strain>
    </source>
</reference>
<dbReference type="InterPro" id="IPR051310">
    <property type="entry name" value="MCP_chemotaxis"/>
</dbReference>
<dbReference type="GO" id="GO:0005886">
    <property type="term" value="C:plasma membrane"/>
    <property type="evidence" value="ECO:0007669"/>
    <property type="project" value="TreeGrafter"/>
</dbReference>
<dbReference type="Pfam" id="PF22673">
    <property type="entry name" value="MCP-like_PDC_1"/>
    <property type="match status" value="1"/>
</dbReference>
<dbReference type="Gene3D" id="6.10.340.10">
    <property type="match status" value="1"/>
</dbReference>
<keyword evidence="1" id="KW-0145">Chemotaxis</keyword>
<gene>
    <name evidence="8" type="ORF">EubceDRAFT1_1941</name>
</gene>
<evidence type="ECO:0000256" key="4">
    <source>
        <dbReference type="SAM" id="MobiDB-lite"/>
    </source>
</evidence>
<proteinExistence type="inferred from homology"/>
<evidence type="ECO:0000259" key="6">
    <source>
        <dbReference type="PROSITE" id="PS50111"/>
    </source>
</evidence>
<dbReference type="Gene3D" id="3.30.450.20">
    <property type="entry name" value="PAS domain"/>
    <property type="match status" value="1"/>
</dbReference>
<dbReference type="SMART" id="SM00304">
    <property type="entry name" value="HAMP"/>
    <property type="match status" value="1"/>
</dbReference>
<keyword evidence="3" id="KW-0807">Transducer</keyword>
<organism evidence="8 9">
    <name type="scientific">Eubacterium cellulosolvens (strain ATCC 43171 / JCM 9499 / 6)</name>
    <name type="common">Cillobacterium cellulosolvens</name>
    <dbReference type="NCBI Taxonomy" id="633697"/>
    <lineage>
        <taxon>Bacteria</taxon>
        <taxon>Bacillati</taxon>
        <taxon>Bacillota</taxon>
        <taxon>Clostridia</taxon>
        <taxon>Eubacteriales</taxon>
        <taxon>Eubacteriaceae</taxon>
        <taxon>Eubacterium</taxon>
    </lineage>
</organism>
<protein>
    <submittedName>
        <fullName evidence="8">Methyl-accepting chemotaxis protein</fullName>
    </submittedName>
</protein>
<comment type="similarity">
    <text evidence="2">Belongs to the methyl-accepting chemotaxis (MCP) protein family.</text>
</comment>
<dbReference type="PROSITE" id="PS50885">
    <property type="entry name" value="HAMP"/>
    <property type="match status" value="1"/>
</dbReference>
<feature type="compositionally biased region" description="Polar residues" evidence="4">
    <location>
        <begin position="1"/>
        <end position="20"/>
    </location>
</feature>
<evidence type="ECO:0000256" key="5">
    <source>
        <dbReference type="SAM" id="Phobius"/>
    </source>
</evidence>
<accession>I5AV92</accession>
<dbReference type="Pfam" id="PF00015">
    <property type="entry name" value="MCPsignal"/>
    <property type="match status" value="1"/>
</dbReference>
<feature type="domain" description="Methyl-accepting transducer" evidence="6">
    <location>
        <begin position="462"/>
        <end position="691"/>
    </location>
</feature>
<dbReference type="CDD" id="cd11386">
    <property type="entry name" value="MCP_signal"/>
    <property type="match status" value="1"/>
</dbReference>
<evidence type="ECO:0000256" key="3">
    <source>
        <dbReference type="PROSITE-ProRule" id="PRU00284"/>
    </source>
</evidence>
<evidence type="ECO:0000256" key="2">
    <source>
        <dbReference type="ARBA" id="ARBA00029447"/>
    </source>
</evidence>
<name>I5AV92_EUBC6</name>
<dbReference type="PROSITE" id="PS50111">
    <property type="entry name" value="CHEMOTAXIS_TRANSDUC_2"/>
    <property type="match status" value="1"/>
</dbReference>
<dbReference type="CDD" id="cd12913">
    <property type="entry name" value="PDC1_MCP_like"/>
    <property type="match status" value="1"/>
</dbReference>
<dbReference type="SMART" id="SM00283">
    <property type="entry name" value="MA"/>
    <property type="match status" value="1"/>
</dbReference>
<feature type="transmembrane region" description="Helical" evidence="5">
    <location>
        <begin position="332"/>
        <end position="355"/>
    </location>
</feature>
<dbReference type="PANTHER" id="PTHR43531">
    <property type="entry name" value="PROTEIN ICFG"/>
    <property type="match status" value="1"/>
</dbReference>
<evidence type="ECO:0000313" key="9">
    <source>
        <dbReference type="Proteomes" id="UP000005753"/>
    </source>
</evidence>
<dbReference type="eggNOG" id="COG0840">
    <property type="taxonomic scope" value="Bacteria"/>
</dbReference>
<dbReference type="OrthoDB" id="1761868at2"/>
<dbReference type="SUPFAM" id="SSF58104">
    <property type="entry name" value="Methyl-accepting chemotaxis protein (MCP) signaling domain"/>
    <property type="match status" value="1"/>
</dbReference>
<dbReference type="GO" id="GO:0007165">
    <property type="term" value="P:signal transduction"/>
    <property type="evidence" value="ECO:0007669"/>
    <property type="project" value="UniProtKB-KW"/>
</dbReference>
<dbReference type="InterPro" id="IPR003660">
    <property type="entry name" value="HAMP_dom"/>
</dbReference>
<dbReference type="EMBL" id="CM001487">
    <property type="protein sequence ID" value="EIM57715.1"/>
    <property type="molecule type" value="Genomic_DNA"/>
</dbReference>
<dbReference type="STRING" id="633697.EubceDRAFT1_1941"/>
<dbReference type="GO" id="GO:0006935">
    <property type="term" value="P:chemotaxis"/>
    <property type="evidence" value="ECO:0007669"/>
    <property type="project" value="UniProtKB-KW"/>
</dbReference>
<dbReference type="Gene3D" id="1.10.287.950">
    <property type="entry name" value="Methyl-accepting chemotaxis protein"/>
    <property type="match status" value="1"/>
</dbReference>
<keyword evidence="5" id="KW-0472">Membrane</keyword>
<feature type="region of interest" description="Disordered" evidence="4">
    <location>
        <begin position="1"/>
        <end position="31"/>
    </location>
</feature>
<evidence type="ECO:0000259" key="7">
    <source>
        <dbReference type="PROSITE" id="PS50885"/>
    </source>
</evidence>
<dbReference type="Proteomes" id="UP000005753">
    <property type="component" value="Chromosome"/>
</dbReference>
<reference evidence="8 9" key="2">
    <citation type="submission" date="2012-02" db="EMBL/GenBank/DDBJ databases">
        <title>Improved High-Quality Draft sequence of Eubacterium cellulosolvens 6.</title>
        <authorList>
            <consortium name="US DOE Joint Genome Institute"/>
            <person name="Lucas S."/>
            <person name="Han J."/>
            <person name="Lapidus A."/>
            <person name="Cheng J.-F."/>
            <person name="Goodwin L."/>
            <person name="Pitluck S."/>
            <person name="Peters L."/>
            <person name="Mikhailova N."/>
            <person name="Gu W."/>
            <person name="Detter J.C."/>
            <person name="Han C."/>
            <person name="Tapia R."/>
            <person name="Land M."/>
            <person name="Hauser L."/>
            <person name="Kyrpides N."/>
            <person name="Ivanova N."/>
            <person name="Pagani I."/>
            <person name="Johnson E."/>
            <person name="Mukhopadhyay B."/>
            <person name="Anderson I."/>
            <person name="Woyke T."/>
        </authorList>
    </citation>
    <scope>NUCLEOTIDE SEQUENCE [LARGE SCALE GENOMIC DNA]</scope>
    <source>
        <strain evidence="8 9">6</strain>
    </source>
</reference>
<sequence>MANEHASQNLASPDNSQRNATRQKPKKRRKHSLSVAIPSTISVVVAFILIVICVAFTVLSSQMVRRMTNKQLEAVSRENGLIVEKYLQGMETYAEALGQSVLNYREMGQKDGEKTIISALTKAVESGKTFSAYFAFEPNAFFDNTPEGLSYYVYPSGNGVKVDILNDYDTYKDQDYYAPTKETKITHITKPYAYEMTDGSTTYLITLSTPILTKEGEFIGVANCDMNVSTLYELSYTNGGYTNQHTGFIETDMTYVMDSADPSLAGTTAQGSTALFDMIKSNGSFIANGMDDVLGMDAYVIYTPVTLEGSDLSWANVSVVSSSEAMAQLRNIVIAIAVIGVIGILILLILVFFIIRQALKPIAPLTTMAEAVGNFNLNGSNTSYDFPANEFGTLASVFRKMSRNLREIINDEDYLLASLADGDFTTDSRIPDEYIGDMASSLQSVNKIKSTLRASLKEISNSSDRVALNSRQIADGATSLAQGATEQSSEIDQLSEMIQAVDDEIKANALSATQASEIAEKTKASIIESNADMEKLKDAMDEIASASAQIQTVISLIDSIAFQTNILALNAAIEAARAGSAGKGFAVVADEVRNLAQKSAEAAASTGTLINTSVEAVEKGKDIATETAAALLEVASYADQTNNMINTITEASNKQASAISQINTGITQISAVVQTNSSTSEESAAASTELSQEAGRLRDLVSPFKLR</sequence>
<keyword evidence="5" id="KW-0812">Transmembrane</keyword>
<dbReference type="PANTHER" id="PTHR43531:SF11">
    <property type="entry name" value="METHYL-ACCEPTING CHEMOTAXIS PROTEIN 3"/>
    <property type="match status" value="1"/>
</dbReference>
<keyword evidence="9" id="KW-1185">Reference proteome</keyword>
<feature type="compositionally biased region" description="Basic residues" evidence="4">
    <location>
        <begin position="21"/>
        <end position="31"/>
    </location>
</feature>
<dbReference type="GO" id="GO:0004888">
    <property type="term" value="F:transmembrane signaling receptor activity"/>
    <property type="evidence" value="ECO:0007669"/>
    <property type="project" value="TreeGrafter"/>
</dbReference>
<keyword evidence="5" id="KW-1133">Transmembrane helix</keyword>
<evidence type="ECO:0000256" key="1">
    <source>
        <dbReference type="ARBA" id="ARBA00022500"/>
    </source>
</evidence>